<sequence>MSASGNRNFAWDQPGEPIRLPYPAVKLIIGHHFSVCDDPYYRYWAWFIAAAFYDKDDRKLWQTEIFLGQFSWLNQNGWSPQHGYDLGPPPPRVALTDIPASPHHRNQFHRSNFQQQHRDYRYNNSHQFDQRLHPSVREPTHIPPSAANPYQRFSSPATQGNWHQQPGLPPVSVPEPFAELFLLQILKRMAYASSGTNPAFGRDHGPPPPSNRRSYGLAGGYGYGYPHQYGYYPPQQYYYGTHGHPYSMPAQPAYISGNPHPTQYPPMNQGQNLAARPVINPSMPAANLSNSTGGVGCEPGYNYFFPSEHTKIHVFRTGSTPPWQLDRTFSAPFQAVHVPVNTTIGDLLKGFGATNPDAGKNKVIEVHQGGNGKWYKGLSFKGDDEGDMAKTIKSVGWDGSRNGLAGGKPVVYLYVTKG</sequence>
<evidence type="ECO:0000313" key="1">
    <source>
        <dbReference type="EMBL" id="KUI56410.1"/>
    </source>
</evidence>
<reference evidence="2" key="1">
    <citation type="submission" date="2014-12" db="EMBL/GenBank/DDBJ databases">
        <title>Genome Sequence of Valsa Canker Pathogens Uncovers a Specific Adaption of Colonization on Woody Bark.</title>
        <authorList>
            <person name="Yin Z."/>
            <person name="Liu H."/>
            <person name="Gao X."/>
            <person name="Li Z."/>
            <person name="Song N."/>
            <person name="Ke X."/>
            <person name="Dai Q."/>
            <person name="Wu Y."/>
            <person name="Sun Y."/>
            <person name="Xu J.-R."/>
            <person name="Kang Z.K."/>
            <person name="Wang L."/>
            <person name="Huang L."/>
        </authorList>
    </citation>
    <scope>NUCLEOTIDE SEQUENCE [LARGE SCALE GENOMIC DNA]</scope>
    <source>
        <strain evidence="2">SXYL134</strain>
    </source>
</reference>
<dbReference type="AlphaFoldDB" id="A0A194UXI0"/>
<evidence type="ECO:0000313" key="2">
    <source>
        <dbReference type="Proteomes" id="UP000078576"/>
    </source>
</evidence>
<proteinExistence type="predicted"/>
<gene>
    <name evidence="1" type="ORF">VP1G_03705</name>
</gene>
<dbReference type="Proteomes" id="UP000078576">
    <property type="component" value="Unassembled WGS sequence"/>
</dbReference>
<accession>A0A194UXI0</accession>
<keyword evidence="2" id="KW-1185">Reference proteome</keyword>
<dbReference type="STRING" id="694573.A0A194UXI0"/>
<dbReference type="OrthoDB" id="10057496at2759"/>
<organism evidence="1 2">
    <name type="scientific">Cytospora mali</name>
    <name type="common">Apple Valsa canker fungus</name>
    <name type="synonym">Valsa mali</name>
    <dbReference type="NCBI Taxonomy" id="578113"/>
    <lineage>
        <taxon>Eukaryota</taxon>
        <taxon>Fungi</taxon>
        <taxon>Dikarya</taxon>
        <taxon>Ascomycota</taxon>
        <taxon>Pezizomycotina</taxon>
        <taxon>Sordariomycetes</taxon>
        <taxon>Sordariomycetidae</taxon>
        <taxon>Diaporthales</taxon>
        <taxon>Cytosporaceae</taxon>
        <taxon>Cytospora</taxon>
    </lineage>
</organism>
<name>A0A194UXI0_CYTMA</name>
<dbReference type="EMBL" id="KN714688">
    <property type="protein sequence ID" value="KUI56410.1"/>
    <property type="molecule type" value="Genomic_DNA"/>
</dbReference>
<protein>
    <submittedName>
        <fullName evidence="1">Uncharacterized protein</fullName>
    </submittedName>
</protein>